<dbReference type="OrthoDB" id="3940621at2759"/>
<sequence length="425" mass="49024">MASAISDSSKTSLLPQADASRAVPKPQKRASRSHSKRRFGAFQKLPAELRLQIWYYLMPEWRDDNESSPSREAFGSPVVVPGQRLGNRLAILRTNRALKNEIEAELYRSRSLTFTIRPEWRGWRVENLPGSTMTDFVHAKFDRFESIKVDIYCPQRDDPGQLLYARASILNLVRLLMGRSDDIGDCEPYGTRDDQKQLEFIANCTCQEEGTSRPCAQIPRIEVRFLDQGLNTWQEKGISHGTFKDTIWLGDDLAILIGTFGFLHMVRGISFTFPTPPKSPRVLITATSVQDLVSGSYTGKSDFHPVAREEAGSFLSLDWALDTAPGPAAAILRRERLIHHRWYRRSVKYFIDLDRRKYRDTYEEKAWSRFADFLDLDIWFRSHGLKLEVTRDPKWLEEWRGYWPSGIPPKWSPEWNALIAARSRP</sequence>
<evidence type="ECO:0000313" key="2">
    <source>
        <dbReference type="EMBL" id="CAF9940396.1"/>
    </source>
</evidence>
<accession>A0A8H3PFW0</accession>
<feature type="compositionally biased region" description="Polar residues" evidence="1">
    <location>
        <begin position="1"/>
        <end position="14"/>
    </location>
</feature>
<organism evidence="2 3">
    <name type="scientific">Heterodermia speciosa</name>
    <dbReference type="NCBI Taxonomy" id="116794"/>
    <lineage>
        <taxon>Eukaryota</taxon>
        <taxon>Fungi</taxon>
        <taxon>Dikarya</taxon>
        <taxon>Ascomycota</taxon>
        <taxon>Pezizomycotina</taxon>
        <taxon>Lecanoromycetes</taxon>
        <taxon>OSLEUM clade</taxon>
        <taxon>Lecanoromycetidae</taxon>
        <taxon>Caliciales</taxon>
        <taxon>Physciaceae</taxon>
        <taxon>Heterodermia</taxon>
    </lineage>
</organism>
<gene>
    <name evidence="2" type="ORF">HETSPECPRED_002402</name>
</gene>
<feature type="compositionally biased region" description="Basic residues" evidence="1">
    <location>
        <begin position="26"/>
        <end position="37"/>
    </location>
</feature>
<keyword evidence="3" id="KW-1185">Reference proteome</keyword>
<feature type="region of interest" description="Disordered" evidence="1">
    <location>
        <begin position="1"/>
        <end position="37"/>
    </location>
</feature>
<name>A0A8H3PFW0_9LECA</name>
<protein>
    <submittedName>
        <fullName evidence="2">Uncharacterized protein</fullName>
    </submittedName>
</protein>
<comment type="caution">
    <text evidence="2">The sequence shown here is derived from an EMBL/GenBank/DDBJ whole genome shotgun (WGS) entry which is preliminary data.</text>
</comment>
<evidence type="ECO:0000256" key="1">
    <source>
        <dbReference type="SAM" id="MobiDB-lite"/>
    </source>
</evidence>
<evidence type="ECO:0000313" key="3">
    <source>
        <dbReference type="Proteomes" id="UP000664521"/>
    </source>
</evidence>
<dbReference type="AlphaFoldDB" id="A0A8H3PFW0"/>
<reference evidence="2" key="1">
    <citation type="submission" date="2021-03" db="EMBL/GenBank/DDBJ databases">
        <authorList>
            <person name="Tagirdzhanova G."/>
        </authorList>
    </citation>
    <scope>NUCLEOTIDE SEQUENCE</scope>
</reference>
<dbReference type="Proteomes" id="UP000664521">
    <property type="component" value="Unassembled WGS sequence"/>
</dbReference>
<proteinExistence type="predicted"/>
<dbReference type="EMBL" id="CAJPDS010000153">
    <property type="protein sequence ID" value="CAF9940396.1"/>
    <property type="molecule type" value="Genomic_DNA"/>
</dbReference>